<dbReference type="Pfam" id="PF12796">
    <property type="entry name" value="Ank_2"/>
    <property type="match status" value="1"/>
</dbReference>
<dbReference type="GO" id="GO:0006508">
    <property type="term" value="P:proteolysis"/>
    <property type="evidence" value="ECO:0007669"/>
    <property type="project" value="UniProtKB-KW"/>
</dbReference>
<evidence type="ECO:0000256" key="7">
    <source>
        <dbReference type="SAM" id="MobiDB-lite"/>
    </source>
</evidence>
<sequence>MKDPSRLARIAHEAGASKYSHIQRLRPLQPLEPRPQWASPADAAAAREILVQQRTQNLTWRDPTKQKRRFLRTKAKNESLANPENWSFSRAERSVALDDWIRQLGSVGVAQALLDFGEPLDVNLIETESRDKDFSELEVPQENDWLEYVACTGSLEHVVLLASYPTRQSAKDRALSVALSGRRMSVVKELLRYGANPNNGLCDAYFLPAVVEGDLELVGLFLSALNPLTNAAISTALVKAVETCNSHMVSLMLAHGADASHDEGKALESAVLKNRFQDLALICWKTQRQLSSAGFSKAISTSCTVQDKYERNSTLNLLLCAGADPNHSALEDLLLQAARIGSTSTVSLLIAHGTSPNRRDGEPLQVAVQSRRIDLVEIILQSTSVSSNSTSKALQQIPEEASDSEFHELATCLINKGVTEEALNVCLARVVGTQRLNFFVPTLVKQGACLDYDDAASVRFALREQNMTLLETLLIAPCAAYNLAKAIPDAMAIPSGLVRRNTMDLLLRKGVSGPELHRALRTAVGEADGRRVDYELAELLIRYKASVDFVGSNGNCLYIAAQRRDLTAIELLCRGQPSSDTTSAALSLVLTGSGSSSSFDHADTYKILSVLLRHGACGEPLAQALIDAVQQGCDVRTIGLLLDKGADVNYKNGKAAEYALSASDIISLKLICESGRLEQGPLERLVPQALEPLLFSIDKAGYLLRCCVKYSAILDSTLLLEVASMGRRREVIQLLLELGASVDHMEAAALGHAVTEGDIDTTKMLLLKNPARNHLPALLKVASKIDSSKRQRLSMMQLFLSHGGPGIGQDDVLVQEIELVSTREDDLSCIKLLLDNGASVDYQQGAPVQAALDRNQIPIFDLFISQRPARVSLANAFSSGRRNTALTIQERWHVFDSLFKAGMGGNNSDTESACLALIEAVERDPSDTTIPTLLVKNGASAEYEQGRALQSAVLSASAALVELFLCQQEQRPNINLINRAFGSMISSRSIDLPGGFKTAKLLLEHGVQKSLIDNAMGKAFSTTTGYTSKKEVSLFLSHGADVNSGSGTYFVHAVEKEDMELFHTLVASGQPNISLIIPALIQSIAPEKVLVRYLRVLLASKPSNVPIEPSTLFMAIKRFPRGEELVRLLFEYGCVSNSTTVATISPVVGSENINLVIWALLRGNPKVSDEVIVAILQAGNEDPSFMTPKTRLSATILAAQSQRHTVLIELVVQKADVSCRDHQNQSALFYAGRNGDRESVKILIHAGARPDDGSLHEAAREVHPKVVSLLLSADHDASFPSLLHSDEACFGRTALEELCLKAYRTSDDNGNWNTRIREIIGMLLPRSYQGTEMKKNGNKKSILHVALDNAYPFDVTEALLEFPQIWKFINEPIHQFESPDGLVYSPTKYVEHFYRGPQNVTKELIRLLRGKRCQDVYYSTRPDNQPDDAVGMPEEIAKEIANKKRMEREQQYEMERVNALAAHQREVRMQDHHLDLRMSDERHEKTMKQAQDRETWEQRVLQDKHNLVIIHEQSLGRQRRNESQEDSHLRLRLLSDESIHKQSLLEVERNGEIQYKGRLMIQERDAEQAKMEIQRKLMWERDQIDEKQHGRQLQWIERQDLSVKNRATEMKAIAEAARTANMPPTMLQLVLSKLVTENMASTKDFKLNASQLEYIFNHVFLPPNVPQNDDYQDSNEKVLLRVVGYAINKFKNHVSHDMALVIEQVGSMIDRLSMLLDRDGITDGKRLQDALANLGTEGGFLLLHIRAQNCGILMSRVEDSIDIEAFEVSPLNSNVISTLGRLRRTFPGPALSMSVEKFKNNDFQVAVAETLAKMSHQTAPKTKPQVRKKGMLQDEGRDTTHPKLVTELFFNFLRPQCTENKPFTIVKNTREEVMWLDCKQPWHRSSLWLLVRVGTQLALSRSSKESSMPNESYKVFMVFFLTTILDLSCQAGGPCEMIYAMQAKICRRLLKLDSLGKSVKLDYIEHILQKSSAYLQSKWDSIISDSEPKISLHLGESNLTLDTMHNLPEVDDFIQELSQLKSNQTTKGLFSPPSKLAKFYESHIPSLDGIAEDDYIVYNLKAFESWVEKSLNVWVSNNMNEQTACGKLSKLMRRYHKLAALLYAENPEATSEMLLIITELWIACDRCTISIDDTIRQYDVGVPDKLFQCFILRSRPQMQRLYEAENYIRSRRDEAYHKPSETFQGFGSSNCYSVKYFNRSDELQNLKRDIEAHAEQKKTLKIQELHEKKELYKKLMGEHKASYHDQEEVVVDYYQDIRENRCKSYCRKCVCLQRAVSMKIDIHEWPLPAEDMEAKSVVFELRVPQWYGYWRDTAMYLLYDVYGMNYQTESKPRAIYKPSTYLGLQKYFKAYCPDPRFSLLSEIKPHTNTHRKQMPIVDVVTESEICLLNALHYRCFDNGRGIFISEFHIEADHIPPSCIYILPQKSSALQQYLQRPESDPNGPPPNKIIAHQCDCPQDMQLEEYKALAQLPLGVRIQWQNILVQLAMPAVNFKKCETTLFILQAIYQAGPRTGNTCILREGHQVIDDENFTWTLLRRIQDMIISIQENWEGYQALNTLTSLTVRVVSLNSNVEIQGEGLRILQRLRSVACSWIEILKEKVQESTSDQRRKELSEKSVLLSLICASSFSVDQDHLQSILSNSEGLSTLIQSSITIEEGRNCITSSLDPLAPVLHLSWKQLLFRASLIIIENINGVTSLALNHAIRRSWSAYNQDTDWKKASKEENDWIFTMTTSRGGVNALPVHYNILTGELLVDGDRLSSLPPKYEQHSTYGILFGRSSLEIMPSGISGMRYSTKKAYAGHTVHFGISGENTVECDLRIRAVNPDQTLELVPSRLLCNKLPSAFIESFVHWYDSATRQIEFRPINNAWRPSSEAWILARNAHGQSWQLTRGESSLMNMESLKVLKISKILAPLELPHRLHVSLKSLTSTIEIDIPCLDLGFQIERGSQEIRSREFRGFLIDEDQSLGSLINFKNKLVLTHEKQESQLALLLGGPLRTQKSGDHVTVQVDQKVTARAYAFQIDPWLGRLVDSGNLQSKLFLCLVHALTSFCLPDPLTKKTGTEQAISILNSASLNSFDSLSEENLCTLHEIAHLAPGRRYYPENEKEMQTVIWRPELGFLAQDGAFFKTVQCLINDKVRQKFLWPESCQKLPKFDFVQSELLTRDLIRSSSFRVSGFGAELHTTSHDRYYHGRDRDQASEPGWRVFVTADLIYHERQEIYHALQGNMTSHMWDFFSKTPTIHGLDGSFPEFEFEYDSQLLIDPYLAIRSHWLSLHGILRNKPPVDKFRFTLWLSALSFGEQKEQNNMLAIQTLILFYISQKMTNIQFPSSPTYDLSQGYEYKTGIIKSIIEYSCYQIYYSPEGNMTKRVDESNNSFKVRQNRLFRDNKSYAVSFLASLLRDMWPTRTPSIDGNPECVTNYIAVGAAMESVSTKFRVWLDNLSFYQYLDEIMQVLACCPRYTPALPWNSRGDSSSLQQRNGGYITMTDILSLPAPELPNVMENVPNPIPKEASSHSSTESLNRLIKNLAHGAESRYEKSYINYLQKSLEMLQNKSTNETLWLKEQGLFQTLQQNLVFHREHVATCFELILSAVAQEFGGSNSRKKWMQIIMHAGHGPRLSPSLILEQLSKRLWYSLPPPWKKTVVEYGLALSAMQRAGKMFECKESQRELIKEIQNGGHENWDPHKYPDSLLLEVESDIRIRKVQEEIACEMRHRPARENVVMQLNMGEGKSSVIVPIVAAALADGSRLVRVIVSKPQSKQMFEMLLLKLSGMLGRRIYRLPFSRALKISSEEAEFILKMCQECMRTNGVLLVQPEQILSLKLMCLECLITGKTDVAKSLLKTQRLFDQYARDIVDESDENFSVKFELIYTMGDQKPIQLSPERWTVVHKILDMVRKESPEVKRVFPLVEIGSCPDGGFPRTRIAHTDAQQELVFRIARTICQQGVVGLPIARQGKTVRDSIYTYITKWELDDQEIEAVENESLGFWGESTRDILLLLRGILAGGVLSFTLGSKRWRVNYGPNKSRIPPTKLAVPYRAKDNPTARSEFSHPDVVMVFTSLSYYYSGLDDDDLFETFQHLLKGDQSDAEYQIWVKDADRLPEAFRQLVGVNLQDRYLCVEKLFPPFRFAKSVIDYFLSHLVFSKEMREFPHKLSASGWDIGQLTGQPTTGFSGTNDSRQHLPIDVKQLDLEEQTHTNALVLNYLLQPENDVVEVQLAGGNETSNAETFLTLVMKLSPPVQVILDVGAQVLELSNVDVAREWLNRSSSQTVPPQGVVFFDDDDNLYVVDRKGQVELLQTSPLGKHLDVCYIFLDEAHTRGTDLRLPDFYRAAVTLGAGITKDRLVQACMRMRKLGNGQSVVFCVPEDIQHQIRERTNETSLQKITLSDVLTWAIHGTWDDAKKSMPLWATQGERFVRQKRLWDNLCTENDDAAVSSEQARKFLEDEAQSLEQRYRPGWKKSSPYLSFEVRGDAYSEILARCNEFDNISHRTAKMNEEQERELSPEIQHERQVQRPPKETPEKHCIHPDLKAFISTGKLLRDSSAFRPAFQSLRETSAAHHLDVAEFPFDLLVTTDFCRTVRPQDTWSFVSDAYQRSVQWILTGRDRCTQNDTVNVTSQMVIISPFEAQELYGLIEDSKYVTMHLYGPRSNLGKPALDKLELYNISKVGCNGLDIPLTLTIQLNLFAGQLYFGCFEEYVRACELLGIASEPREDVRVGSDGFIFSDKQTSTFHNSPVKFLKVLMSKIRRNGEGIDRTHMGQLCNGMFLEASDFISSLEISPETDQSLVLRSKSTRL</sequence>
<dbReference type="KEGG" id="trg:TRUGW13939_00155"/>
<dbReference type="InterPro" id="IPR022099">
    <property type="entry name" value="DUF3638"/>
</dbReference>
<keyword evidence="6" id="KW-0788">Thiol protease</keyword>
<dbReference type="InterPro" id="IPR036770">
    <property type="entry name" value="Ankyrin_rpt-contain_sf"/>
</dbReference>
<dbReference type="InterPro" id="IPR046541">
    <property type="entry name" value="DUF6606"/>
</dbReference>
<dbReference type="Proteomes" id="UP000509510">
    <property type="component" value="Chromosome I"/>
</dbReference>
<keyword evidence="12" id="KW-1185">Reference proteome</keyword>
<dbReference type="InterPro" id="IPR051346">
    <property type="entry name" value="OTU_Deubiquitinase"/>
</dbReference>
<feature type="domain" description="DUF3645" evidence="9">
    <location>
        <begin position="4022"/>
        <end position="4056"/>
    </location>
</feature>
<protein>
    <recommendedName>
        <fullName evidence="2">ubiquitinyl hydrolase 1</fullName>
        <ecNumber evidence="2">3.4.19.12</ecNumber>
    </recommendedName>
</protein>
<evidence type="ECO:0000259" key="8">
    <source>
        <dbReference type="Pfam" id="PF12340"/>
    </source>
</evidence>
<name>A0A7H8QGI2_TALRU</name>
<dbReference type="GeneID" id="55987672"/>
<evidence type="ECO:0000313" key="12">
    <source>
        <dbReference type="Proteomes" id="UP000509510"/>
    </source>
</evidence>
<evidence type="ECO:0000259" key="10">
    <source>
        <dbReference type="Pfam" id="PF20255"/>
    </source>
</evidence>
<evidence type="ECO:0000256" key="1">
    <source>
        <dbReference type="ARBA" id="ARBA00000707"/>
    </source>
</evidence>
<keyword evidence="4" id="KW-0833">Ubl conjugation pathway</keyword>
<gene>
    <name evidence="11" type="ORF">TRUGW13939_00155</name>
</gene>
<dbReference type="PANTHER" id="PTHR13367">
    <property type="entry name" value="UBIQUITIN THIOESTERASE"/>
    <property type="match status" value="1"/>
</dbReference>
<dbReference type="OrthoDB" id="3182339at2759"/>
<evidence type="ECO:0000256" key="5">
    <source>
        <dbReference type="ARBA" id="ARBA00022801"/>
    </source>
</evidence>
<organism evidence="11 12">
    <name type="scientific">Talaromyces rugulosus</name>
    <name type="common">Penicillium rugulosum</name>
    <dbReference type="NCBI Taxonomy" id="121627"/>
    <lineage>
        <taxon>Eukaryota</taxon>
        <taxon>Fungi</taxon>
        <taxon>Dikarya</taxon>
        <taxon>Ascomycota</taxon>
        <taxon>Pezizomycotina</taxon>
        <taxon>Eurotiomycetes</taxon>
        <taxon>Eurotiomycetidae</taxon>
        <taxon>Eurotiales</taxon>
        <taxon>Trichocomaceae</taxon>
        <taxon>Talaromyces</taxon>
        <taxon>Talaromyces sect. Islandici</taxon>
    </lineage>
</organism>
<dbReference type="SMART" id="SM00248">
    <property type="entry name" value="ANK"/>
    <property type="match status" value="14"/>
</dbReference>
<evidence type="ECO:0000256" key="4">
    <source>
        <dbReference type="ARBA" id="ARBA00022786"/>
    </source>
</evidence>
<evidence type="ECO:0000256" key="2">
    <source>
        <dbReference type="ARBA" id="ARBA00012759"/>
    </source>
</evidence>
<dbReference type="Pfam" id="PF12359">
    <property type="entry name" value="DUF3645"/>
    <property type="match status" value="1"/>
</dbReference>
<dbReference type="RefSeq" id="XP_035339263.1">
    <property type="nucleotide sequence ID" value="XM_035483370.1"/>
</dbReference>
<feature type="region of interest" description="Disordered" evidence="7">
    <location>
        <begin position="4492"/>
        <end position="4519"/>
    </location>
</feature>
<comment type="catalytic activity">
    <reaction evidence="1">
        <text>Thiol-dependent hydrolysis of ester, thioester, amide, peptide and isopeptide bonds formed by the C-terminal Gly of ubiquitin (a 76-residue protein attached to proteins as an intracellular targeting signal).</text>
        <dbReference type="EC" id="3.4.19.12"/>
    </reaction>
</comment>
<dbReference type="Pfam" id="PF12340">
    <property type="entry name" value="DUF3638"/>
    <property type="match status" value="1"/>
</dbReference>
<proteinExistence type="predicted"/>
<evidence type="ECO:0000259" key="9">
    <source>
        <dbReference type="Pfam" id="PF12359"/>
    </source>
</evidence>
<dbReference type="Gene3D" id="1.25.40.20">
    <property type="entry name" value="Ankyrin repeat-containing domain"/>
    <property type="match status" value="5"/>
</dbReference>
<dbReference type="SUPFAM" id="SSF48403">
    <property type="entry name" value="Ankyrin repeat"/>
    <property type="match status" value="4"/>
</dbReference>
<evidence type="ECO:0000256" key="3">
    <source>
        <dbReference type="ARBA" id="ARBA00022670"/>
    </source>
</evidence>
<evidence type="ECO:0000256" key="6">
    <source>
        <dbReference type="ARBA" id="ARBA00022807"/>
    </source>
</evidence>
<feature type="domain" description="DUF3638" evidence="8">
    <location>
        <begin position="3677"/>
        <end position="3900"/>
    </location>
</feature>
<evidence type="ECO:0000313" key="11">
    <source>
        <dbReference type="EMBL" id="QKX53084.1"/>
    </source>
</evidence>
<dbReference type="Pfam" id="PF20255">
    <property type="entry name" value="DUF6606"/>
    <property type="match status" value="1"/>
</dbReference>
<keyword evidence="3" id="KW-0645">Protease</keyword>
<dbReference type="EMBL" id="CP055898">
    <property type="protein sequence ID" value="QKX53084.1"/>
    <property type="molecule type" value="Genomic_DNA"/>
</dbReference>
<dbReference type="InterPro" id="IPR022105">
    <property type="entry name" value="DUF3645"/>
</dbReference>
<accession>A0A7H8QGI2</accession>
<keyword evidence="5" id="KW-0378">Hydrolase</keyword>
<reference evidence="12" key="1">
    <citation type="submission" date="2020-06" db="EMBL/GenBank/DDBJ databases">
        <title>A chromosome-scale genome assembly of Talaromyces rugulosus W13939.</title>
        <authorList>
            <person name="Wang B."/>
            <person name="Guo L."/>
            <person name="Ye K."/>
            <person name="Wang L."/>
        </authorList>
    </citation>
    <scope>NUCLEOTIDE SEQUENCE [LARGE SCALE GENOMIC DNA]</scope>
    <source>
        <strain evidence="12">W13939</strain>
    </source>
</reference>
<dbReference type="PANTHER" id="PTHR13367:SF34">
    <property type="match status" value="1"/>
</dbReference>
<dbReference type="GO" id="GO:0004843">
    <property type="term" value="F:cysteine-type deubiquitinase activity"/>
    <property type="evidence" value="ECO:0007669"/>
    <property type="project" value="UniProtKB-EC"/>
</dbReference>
<dbReference type="InterPro" id="IPR002110">
    <property type="entry name" value="Ankyrin_rpt"/>
</dbReference>
<feature type="domain" description="DUF6606" evidence="10">
    <location>
        <begin position="1655"/>
        <end position="1925"/>
    </location>
</feature>
<feature type="region of interest" description="Disordered" evidence="7">
    <location>
        <begin position="1814"/>
        <end position="1837"/>
    </location>
</feature>
<dbReference type="EC" id="3.4.19.12" evidence="2"/>